<comment type="caution">
    <text evidence="1">The sequence shown here is derived from an EMBL/GenBank/DDBJ whole genome shotgun (WGS) entry which is preliminary data.</text>
</comment>
<accession>X0VWL9</accession>
<dbReference type="EMBL" id="BARS01037122">
    <property type="protein sequence ID" value="GAG22695.1"/>
    <property type="molecule type" value="Genomic_DNA"/>
</dbReference>
<name>X0VWL9_9ZZZZ</name>
<reference evidence="1" key="1">
    <citation type="journal article" date="2014" name="Front. Microbiol.">
        <title>High frequency of phylogenetically diverse reductive dehalogenase-homologous genes in deep subseafloor sedimentary metagenomes.</title>
        <authorList>
            <person name="Kawai M."/>
            <person name="Futagami T."/>
            <person name="Toyoda A."/>
            <person name="Takaki Y."/>
            <person name="Nishi S."/>
            <person name="Hori S."/>
            <person name="Arai W."/>
            <person name="Tsubouchi T."/>
            <person name="Morono Y."/>
            <person name="Uchiyama I."/>
            <person name="Ito T."/>
            <person name="Fujiyama A."/>
            <person name="Inagaki F."/>
            <person name="Takami H."/>
        </authorList>
    </citation>
    <scope>NUCLEOTIDE SEQUENCE</scope>
    <source>
        <strain evidence="1">Expedition CK06-06</strain>
    </source>
</reference>
<evidence type="ECO:0000313" key="1">
    <source>
        <dbReference type="EMBL" id="GAG22695.1"/>
    </source>
</evidence>
<dbReference type="AlphaFoldDB" id="X0VWL9"/>
<sequence length="36" mass="4209">FYPTVLLTIYWLGIAYEVKTRIIGLDGEFFIPELNC</sequence>
<feature type="non-terminal residue" evidence="1">
    <location>
        <position position="1"/>
    </location>
</feature>
<gene>
    <name evidence="1" type="ORF">S01H1_56954</name>
</gene>
<proteinExistence type="predicted"/>
<protein>
    <submittedName>
        <fullName evidence="1">Uncharacterized protein</fullName>
    </submittedName>
</protein>
<organism evidence="1">
    <name type="scientific">marine sediment metagenome</name>
    <dbReference type="NCBI Taxonomy" id="412755"/>
    <lineage>
        <taxon>unclassified sequences</taxon>
        <taxon>metagenomes</taxon>
        <taxon>ecological metagenomes</taxon>
    </lineage>
</organism>